<gene>
    <name evidence="1" type="ORF">VW23_027145</name>
</gene>
<dbReference type="PANTHER" id="PTHR12558:SF33">
    <property type="entry name" value="BLL7664 PROTEIN"/>
    <property type="match status" value="1"/>
</dbReference>
<dbReference type="Pfam" id="PF14559">
    <property type="entry name" value="TPR_19"/>
    <property type="match status" value="1"/>
</dbReference>
<dbReference type="Pfam" id="PF13432">
    <property type="entry name" value="TPR_16"/>
    <property type="match status" value="1"/>
</dbReference>
<keyword evidence="2" id="KW-1185">Reference proteome</keyword>
<protein>
    <submittedName>
        <fullName evidence="1">Uncharacterized protein</fullName>
    </submittedName>
</protein>
<dbReference type="SUPFAM" id="SSF48452">
    <property type="entry name" value="TPR-like"/>
    <property type="match status" value="1"/>
</dbReference>
<proteinExistence type="predicted"/>
<dbReference type="AlphaFoldDB" id="A0A1E5XKN9"/>
<dbReference type="EMBL" id="LAJE02000338">
    <property type="protein sequence ID" value="OEO29064.1"/>
    <property type="molecule type" value="Genomic_DNA"/>
</dbReference>
<evidence type="ECO:0000313" key="1">
    <source>
        <dbReference type="EMBL" id="OEO29064.1"/>
    </source>
</evidence>
<sequence length="335" mass="36372">VGLIATAQPPARPTPAIPAEASALYDEGVIAWTSRTASGFATAIEKFDAALAIAPNYARAEVGRANVYNLISQYTLAPAAESYAKAKQAAERALSLDPQSGEAYAALGFNAFYGNHAFARSAELFDKALALAPENAQALHWYALTSMQMGKFEHPLQLIDRALVLQPDSRSIRANAALIHYYAGDTDTAIEMLEQLRQANPDYLAVPAYLATIYLDQRRYADFLDSYEIAAGVEGSVGRQLIAKAARAALPQGGEAMLRAMLDEQQRQFLAEREKAYKVAATAALLGDRDLALDYLETSVDRAETIGLLVEPEFRSLRAEPRFTALLTRLGLPQS</sequence>
<dbReference type="RefSeq" id="WP_069911653.1">
    <property type="nucleotide sequence ID" value="NZ_LAJE02000338.1"/>
</dbReference>
<comment type="caution">
    <text evidence="1">The sequence shown here is derived from an EMBL/GenBank/DDBJ whole genome shotgun (WGS) entry which is preliminary data.</text>
</comment>
<dbReference type="Gene3D" id="1.25.40.10">
    <property type="entry name" value="Tetratricopeptide repeat domain"/>
    <property type="match status" value="2"/>
</dbReference>
<organism evidence="1 2">
    <name type="scientific">Devosia insulae DS-56</name>
    <dbReference type="NCBI Taxonomy" id="1116389"/>
    <lineage>
        <taxon>Bacteria</taxon>
        <taxon>Pseudomonadati</taxon>
        <taxon>Pseudomonadota</taxon>
        <taxon>Alphaproteobacteria</taxon>
        <taxon>Hyphomicrobiales</taxon>
        <taxon>Devosiaceae</taxon>
        <taxon>Devosia</taxon>
    </lineage>
</organism>
<dbReference type="InterPro" id="IPR011990">
    <property type="entry name" value="TPR-like_helical_dom_sf"/>
</dbReference>
<feature type="non-terminal residue" evidence="1">
    <location>
        <position position="1"/>
    </location>
</feature>
<dbReference type="Proteomes" id="UP000095463">
    <property type="component" value="Unassembled WGS sequence"/>
</dbReference>
<dbReference type="PANTHER" id="PTHR12558">
    <property type="entry name" value="CELL DIVISION CYCLE 16,23,27"/>
    <property type="match status" value="1"/>
</dbReference>
<reference evidence="1 2" key="1">
    <citation type="journal article" date="2015" name="Genome Announc.">
        <title>Genome Assemblies of Three Soil-Associated Devosia species: D. insulae, D. limi, and D. soli.</title>
        <authorList>
            <person name="Hassan Y.I."/>
            <person name="Lepp D."/>
            <person name="Zhou T."/>
        </authorList>
    </citation>
    <scope>NUCLEOTIDE SEQUENCE [LARGE SCALE GENOMIC DNA]</scope>
    <source>
        <strain evidence="1 2">DS-56</strain>
    </source>
</reference>
<dbReference type="OrthoDB" id="7169102at2"/>
<name>A0A1E5XKN9_9HYPH</name>
<accession>A0A1E5XKN9</accession>
<evidence type="ECO:0000313" key="2">
    <source>
        <dbReference type="Proteomes" id="UP000095463"/>
    </source>
</evidence>